<dbReference type="AlphaFoldDB" id="A0AAU2VES8"/>
<organism evidence="1">
    <name type="scientific">Streptomyces sp. NBC_00003</name>
    <dbReference type="NCBI Taxonomy" id="2903608"/>
    <lineage>
        <taxon>Bacteria</taxon>
        <taxon>Bacillati</taxon>
        <taxon>Actinomycetota</taxon>
        <taxon>Actinomycetes</taxon>
        <taxon>Kitasatosporales</taxon>
        <taxon>Streptomycetaceae</taxon>
        <taxon>Streptomyces</taxon>
    </lineage>
</organism>
<name>A0AAU2VES8_9ACTN</name>
<dbReference type="EMBL" id="CP108318">
    <property type="protein sequence ID" value="WTW65753.1"/>
    <property type="molecule type" value="Genomic_DNA"/>
</dbReference>
<gene>
    <name evidence="1" type="ORF">OG549_36795</name>
</gene>
<reference evidence="1" key="1">
    <citation type="submission" date="2022-10" db="EMBL/GenBank/DDBJ databases">
        <title>The complete genomes of actinobacterial strains from the NBC collection.</title>
        <authorList>
            <person name="Joergensen T.S."/>
            <person name="Alvarez Arevalo M."/>
            <person name="Sterndorff E.B."/>
            <person name="Faurdal D."/>
            <person name="Vuksanovic O."/>
            <person name="Mourched A.-S."/>
            <person name="Charusanti P."/>
            <person name="Shaw S."/>
            <person name="Blin K."/>
            <person name="Weber T."/>
        </authorList>
    </citation>
    <scope>NUCLEOTIDE SEQUENCE</scope>
    <source>
        <strain evidence="1">NBC_00003</strain>
    </source>
</reference>
<evidence type="ECO:0000313" key="1">
    <source>
        <dbReference type="EMBL" id="WTW65753.1"/>
    </source>
</evidence>
<accession>A0AAU2VES8</accession>
<dbReference type="Gene3D" id="3.60.10.10">
    <property type="entry name" value="Endonuclease/exonuclease/phosphatase"/>
    <property type="match status" value="1"/>
</dbReference>
<proteinExistence type="predicted"/>
<dbReference type="InterPro" id="IPR036691">
    <property type="entry name" value="Endo/exonu/phosph_ase_sf"/>
</dbReference>
<sequence>MNLATVTDTRADEVRVLENAHYDPDPNAPNNRYRARPLLGLRFGNTWYWTGTHTPARTPPAVAPTGPSHAFATTLTTPNGNVL</sequence>
<protein>
    <submittedName>
        <fullName evidence="1">Uncharacterized protein</fullName>
    </submittedName>
</protein>